<evidence type="ECO:0000313" key="3">
    <source>
        <dbReference type="Proteomes" id="UP000294927"/>
    </source>
</evidence>
<gene>
    <name evidence="2" type="ORF">CLV71_12491</name>
</gene>
<accession>A0A4R7UVK1</accession>
<protein>
    <submittedName>
        <fullName evidence="2">Uncharacterized protein</fullName>
    </submittedName>
</protein>
<sequence length="145" mass="15004">MAPPTPIPMPSATPPSSSEPSEPPAEPSPSPGPPAPGSEPGADPGVPADGERIHGIPGVMEGTDIRGPGLMAMDAEADLQPGMEEGIAFVAKDRDAMTRLTKFFGDTNIGYDAYTNTARNAGHSYLASDDAASARINDITQNIYR</sequence>
<reference evidence="2 3" key="1">
    <citation type="submission" date="2019-03" db="EMBL/GenBank/DDBJ databases">
        <title>Genomic Encyclopedia of Archaeal and Bacterial Type Strains, Phase II (KMG-II): from individual species to whole genera.</title>
        <authorList>
            <person name="Goeker M."/>
        </authorList>
    </citation>
    <scope>NUCLEOTIDE SEQUENCE [LARGE SCALE GENOMIC DNA]</scope>
    <source>
        <strain evidence="2 3">DSM 45499</strain>
    </source>
</reference>
<dbReference type="EMBL" id="SOCP01000024">
    <property type="protein sequence ID" value="TDV40074.1"/>
    <property type="molecule type" value="Genomic_DNA"/>
</dbReference>
<dbReference type="AlphaFoldDB" id="A0A4R7UVK1"/>
<feature type="compositionally biased region" description="Pro residues" evidence="1">
    <location>
        <begin position="21"/>
        <end position="37"/>
    </location>
</feature>
<feature type="region of interest" description="Disordered" evidence="1">
    <location>
        <begin position="1"/>
        <end position="69"/>
    </location>
</feature>
<comment type="caution">
    <text evidence="2">The sequence shown here is derived from an EMBL/GenBank/DDBJ whole genome shotgun (WGS) entry which is preliminary data.</text>
</comment>
<evidence type="ECO:0000256" key="1">
    <source>
        <dbReference type="SAM" id="MobiDB-lite"/>
    </source>
</evidence>
<organism evidence="2 3">
    <name type="scientific">Actinophytocola oryzae</name>
    <dbReference type="NCBI Taxonomy" id="502181"/>
    <lineage>
        <taxon>Bacteria</taxon>
        <taxon>Bacillati</taxon>
        <taxon>Actinomycetota</taxon>
        <taxon>Actinomycetes</taxon>
        <taxon>Pseudonocardiales</taxon>
        <taxon>Pseudonocardiaceae</taxon>
    </lineage>
</organism>
<evidence type="ECO:0000313" key="2">
    <source>
        <dbReference type="EMBL" id="TDV40074.1"/>
    </source>
</evidence>
<dbReference type="RefSeq" id="WP_133908518.1">
    <property type="nucleotide sequence ID" value="NZ_SOCP01000024.1"/>
</dbReference>
<name>A0A4R7UVK1_9PSEU</name>
<dbReference type="Proteomes" id="UP000294927">
    <property type="component" value="Unassembled WGS sequence"/>
</dbReference>
<proteinExistence type="predicted"/>
<feature type="compositionally biased region" description="Pro residues" evidence="1">
    <location>
        <begin position="1"/>
        <end position="13"/>
    </location>
</feature>
<keyword evidence="3" id="KW-1185">Reference proteome</keyword>